<evidence type="ECO:0000256" key="4">
    <source>
        <dbReference type="PIRSR" id="PIRSR000451-1"/>
    </source>
</evidence>
<dbReference type="PIRSF" id="PIRSF000451">
    <property type="entry name" value="PKS_III"/>
    <property type="match status" value="1"/>
</dbReference>
<comment type="similarity">
    <text evidence="1">Belongs to the thiolase-like superfamily. Chalcone/stilbene synthases family.</text>
</comment>
<dbReference type="AlphaFoldDB" id="A0A1G8VQD5"/>
<dbReference type="Proteomes" id="UP000198694">
    <property type="component" value="Unassembled WGS sequence"/>
</dbReference>
<dbReference type="InterPro" id="IPR012328">
    <property type="entry name" value="Chalcone/stilbene_synt_C"/>
</dbReference>
<dbReference type="GO" id="GO:0030639">
    <property type="term" value="P:polyketide biosynthetic process"/>
    <property type="evidence" value="ECO:0007669"/>
    <property type="project" value="TreeGrafter"/>
</dbReference>
<reference evidence="7 8" key="1">
    <citation type="submission" date="2016-10" db="EMBL/GenBank/DDBJ databases">
        <authorList>
            <person name="de Groot N.N."/>
        </authorList>
    </citation>
    <scope>NUCLEOTIDE SEQUENCE [LARGE SCALE GENOMIC DNA]</scope>
    <source>
        <strain evidence="7 8">CGMCC 1.6502</strain>
    </source>
</reference>
<organism evidence="7 8">
    <name type="scientific">Sediminibacillus albus</name>
    <dbReference type="NCBI Taxonomy" id="407036"/>
    <lineage>
        <taxon>Bacteria</taxon>
        <taxon>Bacillati</taxon>
        <taxon>Bacillota</taxon>
        <taxon>Bacilli</taxon>
        <taxon>Bacillales</taxon>
        <taxon>Bacillaceae</taxon>
        <taxon>Sediminibacillus</taxon>
    </lineage>
</organism>
<dbReference type="InterPro" id="IPR001099">
    <property type="entry name" value="Chalcone/stilbene_synt_N"/>
</dbReference>
<dbReference type="PROSITE" id="PS00441">
    <property type="entry name" value="CHALCONE_SYNTH"/>
    <property type="match status" value="1"/>
</dbReference>
<keyword evidence="8" id="KW-1185">Reference proteome</keyword>
<dbReference type="GO" id="GO:0016747">
    <property type="term" value="F:acyltransferase activity, transferring groups other than amino-acyl groups"/>
    <property type="evidence" value="ECO:0007669"/>
    <property type="project" value="InterPro"/>
</dbReference>
<dbReference type="InterPro" id="IPR011141">
    <property type="entry name" value="Polyketide_synthase_type-III"/>
</dbReference>
<accession>A0A1G8VQD5</accession>
<keyword evidence="2" id="KW-0808">Transferase</keyword>
<dbReference type="RefSeq" id="WP_093210410.1">
    <property type="nucleotide sequence ID" value="NZ_FNFL01000001.1"/>
</dbReference>
<evidence type="ECO:0000259" key="5">
    <source>
        <dbReference type="Pfam" id="PF00195"/>
    </source>
</evidence>
<feature type="domain" description="Chalcone/stilbene synthase N-terminal" evidence="5">
    <location>
        <begin position="63"/>
        <end position="203"/>
    </location>
</feature>
<dbReference type="PANTHER" id="PTHR11877:SF99">
    <property type="entry name" value="1,3,6,8-TETRAHYDROXYNAPHTHALENE SYNTHASE"/>
    <property type="match status" value="1"/>
</dbReference>
<evidence type="ECO:0000313" key="7">
    <source>
        <dbReference type="EMBL" id="SDJ68242.1"/>
    </source>
</evidence>
<dbReference type="PANTHER" id="PTHR11877">
    <property type="entry name" value="HYDROXYMETHYLGLUTARYL-COA SYNTHASE"/>
    <property type="match status" value="1"/>
</dbReference>
<dbReference type="Pfam" id="PF02797">
    <property type="entry name" value="Chal_sti_synt_C"/>
    <property type="match status" value="1"/>
</dbReference>
<dbReference type="STRING" id="407036.SAMN05216243_0279"/>
<dbReference type="InterPro" id="IPR018088">
    <property type="entry name" value="Chalcone/stilbene_synthase_AS"/>
</dbReference>
<feature type="active site" description="Acyl-thioester intermediate" evidence="4">
    <location>
        <position position="144"/>
    </location>
</feature>
<sequence length="362" mass="40407">MSYIGSLGVSLPEYEIPQTEIKGLIENIFPRPERELNRLLPVFENANVATRQFVVPKNWFSVEHTFVERNKIYQEKALQHSLQAIDECLSSSEFLQQSIPYHAVDSIIFVSSTGISTPSLDAHIINERDFRSNITRMPLWGLGCAGGASGLARSHEWLEANPQGVSLVVCVELCSLTFQKDDDSKSNFIGTALFGDGISAALMIGDQSEYKHYLKKPAPKVTAVDSRIKKASLDVMGWEIAPHGFEVIFAKSIPQLVETFWRDHVHAFFSAQNTNNADYSFFVAHPGGKKVLQAIEGVLTIDSEQLFHSYEVLKKHGNMSSVTVLYILKEWMARNIQPGEKSVISALGPGFSSELIELEWSQ</sequence>
<name>A0A1G8VQD5_9BACI</name>
<evidence type="ECO:0000256" key="2">
    <source>
        <dbReference type="ARBA" id="ARBA00022679"/>
    </source>
</evidence>
<dbReference type="Gene3D" id="3.40.47.10">
    <property type="match status" value="2"/>
</dbReference>
<evidence type="ECO:0000259" key="6">
    <source>
        <dbReference type="Pfam" id="PF02797"/>
    </source>
</evidence>
<dbReference type="SUPFAM" id="SSF53901">
    <property type="entry name" value="Thiolase-like"/>
    <property type="match status" value="2"/>
</dbReference>
<feature type="domain" description="Chalcone/stilbene synthase C-terminal" evidence="6">
    <location>
        <begin position="239"/>
        <end position="351"/>
    </location>
</feature>
<keyword evidence="3" id="KW-0012">Acyltransferase</keyword>
<evidence type="ECO:0000256" key="1">
    <source>
        <dbReference type="ARBA" id="ARBA00005531"/>
    </source>
</evidence>
<dbReference type="CDD" id="cd00831">
    <property type="entry name" value="CHS_like"/>
    <property type="match status" value="1"/>
</dbReference>
<dbReference type="InterPro" id="IPR016039">
    <property type="entry name" value="Thiolase-like"/>
</dbReference>
<dbReference type="OrthoDB" id="9786288at2"/>
<evidence type="ECO:0000256" key="3">
    <source>
        <dbReference type="ARBA" id="ARBA00023315"/>
    </source>
</evidence>
<gene>
    <name evidence="7" type="ORF">SAMN05216243_0279</name>
</gene>
<evidence type="ECO:0000313" key="8">
    <source>
        <dbReference type="Proteomes" id="UP000198694"/>
    </source>
</evidence>
<dbReference type="Pfam" id="PF00195">
    <property type="entry name" value="Chal_sti_synt_N"/>
    <property type="match status" value="1"/>
</dbReference>
<protein>
    <submittedName>
        <fullName evidence="7">Alkylresorcinol/alkylpyrone synthase</fullName>
    </submittedName>
</protein>
<dbReference type="EMBL" id="FNFL01000001">
    <property type="protein sequence ID" value="SDJ68242.1"/>
    <property type="molecule type" value="Genomic_DNA"/>
</dbReference>
<proteinExistence type="inferred from homology"/>